<gene>
    <name evidence="4" type="ordered locus">Caur_3274</name>
</gene>
<dbReference type="Pfam" id="PF13426">
    <property type="entry name" value="PAS_9"/>
    <property type="match status" value="1"/>
</dbReference>
<evidence type="ECO:0000313" key="5">
    <source>
        <dbReference type="Proteomes" id="UP000002008"/>
    </source>
</evidence>
<dbReference type="STRING" id="324602.Caur_3274"/>
<dbReference type="CDD" id="cd00130">
    <property type="entry name" value="PAS"/>
    <property type="match status" value="1"/>
</dbReference>
<dbReference type="InterPro" id="IPR001610">
    <property type="entry name" value="PAC"/>
</dbReference>
<dbReference type="KEGG" id="cau:Caur_3274"/>
<feature type="domain" description="PAS" evidence="2">
    <location>
        <begin position="21"/>
        <end position="66"/>
    </location>
</feature>
<keyword evidence="5" id="KW-1185">Reference proteome</keyword>
<dbReference type="InterPro" id="IPR000700">
    <property type="entry name" value="PAS-assoc_C"/>
</dbReference>
<proteinExistence type="predicted"/>
<name>A9WJ03_CHLAA</name>
<dbReference type="RefSeq" id="WP_012259115.1">
    <property type="nucleotide sequence ID" value="NC_010175.1"/>
</dbReference>
<dbReference type="SMART" id="SM00091">
    <property type="entry name" value="PAS"/>
    <property type="match status" value="1"/>
</dbReference>
<dbReference type="eggNOG" id="COG0745">
    <property type="taxonomic scope" value="Bacteria"/>
</dbReference>
<dbReference type="SUPFAM" id="SSF55785">
    <property type="entry name" value="PYP-like sensor domain (PAS domain)"/>
    <property type="match status" value="2"/>
</dbReference>
<dbReference type="InterPro" id="IPR000014">
    <property type="entry name" value="PAS"/>
</dbReference>
<dbReference type="InterPro" id="IPR035965">
    <property type="entry name" value="PAS-like_dom_sf"/>
</dbReference>
<sequence>MSEQYRENEETTIESLPPLTADDTVRAIVSHDTDGAIIVDRSGVVRFLNSAAERLLNRHGAELHGKVFGFPLVVGERAEVEVLRPNGDFSVAEMRVLAIRWEGQDAILITLRDITAERQAEAALREAEEFSIAILNSLTSEIAVIDEHGRIIAVNEAWLDFGRRNGITDLSAIGIGVDYFAVCAAVSDDVYTAEILRGLKAVLRGEITEFMHEYPCTGPQGTRWFALRAVPLRGTRRGLVISHQDITDQRRAAQIAAEAEMLREQLRQMERELVNVEAISRPEEVQRSRLAPLRQRAPDLFAHALERYGAILEEALHSRVHRTPMPSQALRELGEWLGAVWATPRDLIDTHLQAIRERSQFYAPKKIQAYFEEGRLLLLELMGYLASYYRAVAAGELRDQDK</sequence>
<keyword evidence="1" id="KW-0175">Coiled coil</keyword>
<dbReference type="EMBL" id="CP000909">
    <property type="protein sequence ID" value="ABY36462.1"/>
    <property type="molecule type" value="Genomic_DNA"/>
</dbReference>
<dbReference type="AlphaFoldDB" id="A9WJ03"/>
<dbReference type="PROSITE" id="PS50112">
    <property type="entry name" value="PAS"/>
    <property type="match status" value="1"/>
</dbReference>
<reference evidence="5" key="1">
    <citation type="journal article" date="2011" name="BMC Genomics">
        <title>Complete genome sequence of the filamentous anoxygenic phototrophic bacterium Chloroflexus aurantiacus.</title>
        <authorList>
            <person name="Tang K.H."/>
            <person name="Barry K."/>
            <person name="Chertkov O."/>
            <person name="Dalin E."/>
            <person name="Han C.S."/>
            <person name="Hauser L.J."/>
            <person name="Honchak B.M."/>
            <person name="Karbach L.E."/>
            <person name="Land M.L."/>
            <person name="Lapidus A."/>
            <person name="Larimer F.W."/>
            <person name="Mikhailova N."/>
            <person name="Pitluck S."/>
            <person name="Pierson B.K."/>
            <person name="Blankenship R.E."/>
        </authorList>
    </citation>
    <scope>NUCLEOTIDE SEQUENCE [LARGE SCALE GENOMIC DNA]</scope>
    <source>
        <strain evidence="5">ATCC 29366 / DSM 635 / J-10-fl</strain>
    </source>
</reference>
<feature type="coiled-coil region" evidence="1">
    <location>
        <begin position="252"/>
        <end position="279"/>
    </location>
</feature>
<dbReference type="EnsemblBacteria" id="ABY36462">
    <property type="protein sequence ID" value="ABY36462"/>
    <property type="gene ID" value="Caur_3274"/>
</dbReference>
<feature type="domain" description="PAC" evidence="3">
    <location>
        <begin position="76"/>
        <end position="126"/>
    </location>
</feature>
<dbReference type="eggNOG" id="COG3852">
    <property type="taxonomic scope" value="Bacteria"/>
</dbReference>
<dbReference type="Gene3D" id="3.30.450.20">
    <property type="entry name" value="PAS domain"/>
    <property type="match status" value="3"/>
</dbReference>
<evidence type="ECO:0000259" key="3">
    <source>
        <dbReference type="PROSITE" id="PS50113"/>
    </source>
</evidence>
<dbReference type="InParanoid" id="A9WJ03"/>
<dbReference type="Proteomes" id="UP000002008">
    <property type="component" value="Chromosome"/>
</dbReference>
<dbReference type="SMART" id="SM00086">
    <property type="entry name" value="PAC"/>
    <property type="match status" value="2"/>
</dbReference>
<organism evidence="4 5">
    <name type="scientific">Chloroflexus aurantiacus (strain ATCC 29366 / DSM 635 / J-10-fl)</name>
    <dbReference type="NCBI Taxonomy" id="324602"/>
    <lineage>
        <taxon>Bacteria</taxon>
        <taxon>Bacillati</taxon>
        <taxon>Chloroflexota</taxon>
        <taxon>Chloroflexia</taxon>
        <taxon>Chloroflexales</taxon>
        <taxon>Chloroflexineae</taxon>
        <taxon>Chloroflexaceae</taxon>
        <taxon>Chloroflexus</taxon>
    </lineage>
</organism>
<dbReference type="PROSITE" id="PS50113">
    <property type="entry name" value="PAC"/>
    <property type="match status" value="1"/>
</dbReference>
<dbReference type="PATRIC" id="fig|324602.8.peg.3694"/>
<dbReference type="HOGENOM" id="CLU_707313_0_0_0"/>
<dbReference type="InterPro" id="IPR013656">
    <property type="entry name" value="PAS_4"/>
</dbReference>
<evidence type="ECO:0000256" key="1">
    <source>
        <dbReference type="SAM" id="Coils"/>
    </source>
</evidence>
<dbReference type="Pfam" id="PF08448">
    <property type="entry name" value="PAS_4"/>
    <property type="match status" value="1"/>
</dbReference>
<protein>
    <submittedName>
        <fullName evidence="4">PAS sensor protein</fullName>
    </submittedName>
</protein>
<accession>A9WJ03</accession>
<evidence type="ECO:0000313" key="4">
    <source>
        <dbReference type="EMBL" id="ABY36462.1"/>
    </source>
</evidence>
<evidence type="ECO:0000259" key="2">
    <source>
        <dbReference type="PROSITE" id="PS50112"/>
    </source>
</evidence>
<dbReference type="FunFam" id="3.30.450.20:FF:000346">
    <property type="entry name" value="Sensor histidine kinase"/>
    <property type="match status" value="1"/>
</dbReference>